<organism evidence="1 2">
    <name type="scientific">Penicillium rubens (strain ATCC 28089 / DSM 1075 / NRRL 1951 / Wisconsin 54-1255)</name>
    <name type="common">Penicillium chrysogenum</name>
    <dbReference type="NCBI Taxonomy" id="500485"/>
    <lineage>
        <taxon>Eukaryota</taxon>
        <taxon>Fungi</taxon>
        <taxon>Dikarya</taxon>
        <taxon>Ascomycota</taxon>
        <taxon>Pezizomycotina</taxon>
        <taxon>Eurotiomycetes</taxon>
        <taxon>Eurotiomycetidae</taxon>
        <taxon>Eurotiales</taxon>
        <taxon>Aspergillaceae</taxon>
        <taxon>Penicillium</taxon>
        <taxon>Penicillium chrysogenum species complex</taxon>
    </lineage>
</organism>
<sequence length="184" mass="19025">MARAQYLGSYQPPLTSTLPTILSTQVAISPAWSSSSSREVRAAPLVGFSSVVQLPLLRGLDSLAAGEVGGLLTAELLDCGSGGLQAKRGVAGELPQGLAYHHGTESTYHGGAHVRGAGEIGVETLCFALADKIYQYLPANEGLIGAKVDGNANVPQRANLHSSREYAPFENKTFNGGAGSDANC</sequence>
<dbReference type="HOGENOM" id="CLU_1468659_0_0_1"/>
<dbReference type="EMBL" id="AM920435">
    <property type="protein sequence ID" value="CAP85673.1"/>
    <property type="molecule type" value="Genomic_DNA"/>
</dbReference>
<protein>
    <submittedName>
        <fullName evidence="1">Uncharacterized protein</fullName>
    </submittedName>
</protein>
<dbReference type="Proteomes" id="UP000000724">
    <property type="component" value="Contig Pc00c20"/>
</dbReference>
<reference evidence="1 2" key="1">
    <citation type="journal article" date="2008" name="Nat. Biotechnol.">
        <title>Genome sequencing and analysis of the filamentous fungus Penicillium chrysogenum.</title>
        <authorList>
            <person name="van den Berg M.A."/>
            <person name="Albang R."/>
            <person name="Albermann K."/>
            <person name="Badger J.H."/>
            <person name="Daran J.-M."/>
            <person name="Driessen A.J.M."/>
            <person name="Garcia-Estrada C."/>
            <person name="Fedorova N.D."/>
            <person name="Harris D.M."/>
            <person name="Heijne W.H.M."/>
            <person name="Joardar V.S."/>
            <person name="Kiel J.A.K.W."/>
            <person name="Kovalchuk A."/>
            <person name="Martin J.F."/>
            <person name="Nierman W.C."/>
            <person name="Nijland J.G."/>
            <person name="Pronk J.T."/>
            <person name="Roubos J.A."/>
            <person name="van der Klei I.J."/>
            <person name="van Peij N.N.M.E."/>
            <person name="Veenhuis M."/>
            <person name="von Doehren H."/>
            <person name="Wagner C."/>
            <person name="Wortman J.R."/>
            <person name="Bovenberg R.A.L."/>
        </authorList>
    </citation>
    <scope>NUCLEOTIDE SEQUENCE [LARGE SCALE GENOMIC DNA]</scope>
    <source>
        <strain evidence="2">ATCC 28089 / DSM 1075 / NRRL 1951 / Wisconsin 54-1255</strain>
    </source>
</reference>
<dbReference type="VEuPathDB" id="FungiDB:PCH_Pc20g03440"/>
<proteinExistence type="predicted"/>
<gene>
    <name evidence="1" type="ORF">Pc20g03440</name>
    <name evidence="1" type="ORF">PCH_Pc20g03440</name>
</gene>
<name>B6HG31_PENRW</name>
<evidence type="ECO:0000313" key="2">
    <source>
        <dbReference type="Proteomes" id="UP000000724"/>
    </source>
</evidence>
<dbReference type="AlphaFoldDB" id="B6HG31"/>
<evidence type="ECO:0000313" key="1">
    <source>
        <dbReference type="EMBL" id="CAP85673.1"/>
    </source>
</evidence>
<keyword evidence="2" id="KW-1185">Reference proteome</keyword>
<accession>B6HG31</accession>